<evidence type="ECO:0000256" key="4">
    <source>
        <dbReference type="SAM" id="MobiDB-lite"/>
    </source>
</evidence>
<dbReference type="SUPFAM" id="SSF55781">
    <property type="entry name" value="GAF domain-like"/>
    <property type="match status" value="1"/>
</dbReference>
<protein>
    <submittedName>
        <fullName evidence="7">IclR family transcriptional regulator</fullName>
    </submittedName>
</protein>
<gene>
    <name evidence="7" type="ORF">MRBLWS13_002911</name>
</gene>
<dbReference type="PROSITE" id="PS51077">
    <property type="entry name" value="HTH_ICLR"/>
    <property type="match status" value="1"/>
</dbReference>
<keyword evidence="2" id="KW-0238">DNA-binding</keyword>
<reference evidence="7" key="1">
    <citation type="submission" date="2024-04" db="EMBL/GenBank/DDBJ databases">
        <authorList>
            <person name="Roder T."/>
            <person name="Oberhansli S."/>
            <person name="Kreuzer M."/>
        </authorList>
    </citation>
    <scope>NUCLEOTIDE SEQUENCE</scope>
    <source>
        <strain evidence="7">LWS13-1.2</strain>
    </source>
</reference>
<dbReference type="SMART" id="SM00346">
    <property type="entry name" value="HTH_ICLR"/>
    <property type="match status" value="1"/>
</dbReference>
<dbReference type="PANTHER" id="PTHR30136">
    <property type="entry name" value="HELIX-TURN-HELIX TRANSCRIPTIONAL REGULATOR, ICLR FAMILY"/>
    <property type="match status" value="1"/>
</dbReference>
<organism evidence="7">
    <name type="scientific">Microbacterium sp. LWS13-1.2</name>
    <dbReference type="NCBI Taxonomy" id="3135264"/>
    <lineage>
        <taxon>Bacteria</taxon>
        <taxon>Bacillati</taxon>
        <taxon>Actinomycetota</taxon>
        <taxon>Actinomycetes</taxon>
        <taxon>Micrococcales</taxon>
        <taxon>Microbacteriaceae</taxon>
        <taxon>Microbacterium</taxon>
    </lineage>
</organism>
<feature type="region of interest" description="Disordered" evidence="4">
    <location>
        <begin position="254"/>
        <end position="286"/>
    </location>
</feature>
<dbReference type="InterPro" id="IPR029016">
    <property type="entry name" value="GAF-like_dom_sf"/>
</dbReference>
<dbReference type="EMBL" id="CP151632">
    <property type="protein sequence ID" value="WZO35220.1"/>
    <property type="molecule type" value="Genomic_DNA"/>
</dbReference>
<proteinExistence type="predicted"/>
<evidence type="ECO:0000256" key="3">
    <source>
        <dbReference type="ARBA" id="ARBA00023163"/>
    </source>
</evidence>
<dbReference type="InterPro" id="IPR005471">
    <property type="entry name" value="Tscrpt_reg_IclR_N"/>
</dbReference>
<dbReference type="Pfam" id="PF01614">
    <property type="entry name" value="IclR_C"/>
    <property type="match status" value="1"/>
</dbReference>
<evidence type="ECO:0000256" key="2">
    <source>
        <dbReference type="ARBA" id="ARBA00023125"/>
    </source>
</evidence>
<dbReference type="InterPro" id="IPR014757">
    <property type="entry name" value="Tscrpt_reg_IclR_C"/>
</dbReference>
<dbReference type="GO" id="GO:0045892">
    <property type="term" value="P:negative regulation of DNA-templated transcription"/>
    <property type="evidence" value="ECO:0007669"/>
    <property type="project" value="TreeGrafter"/>
</dbReference>
<dbReference type="PROSITE" id="PS51078">
    <property type="entry name" value="ICLR_ED"/>
    <property type="match status" value="1"/>
</dbReference>
<keyword evidence="3" id="KW-0804">Transcription</keyword>
<dbReference type="RefSeq" id="WP_349426058.1">
    <property type="nucleotide sequence ID" value="NZ_CP151632.1"/>
</dbReference>
<sequence length="286" mass="29966">MSPLANGAPVGSLARGIAALEVLAARETASVAEIGDALQLTRSTAYRLMHTLEEWGWVEGAGVPGRLRLGIKAAEIGAAANATVDVTRVVRDHLRELVEATQETAFFAVYDEDAMVYMHSEQGVHTIQLSARMGSRRPLHATGLGKAFLSALSPQEYERIASSLEITRLTSNTIGDRASLDLDVESARSRGYSIDREEGEIGVSCVAAPIIGRTGAPLGALSVAGPTDRVGPRTDEYGAVVSALAGQISRRLGAADRASSPSRIAIGSPAPIPDPENHPARPTGPS</sequence>
<dbReference type="PANTHER" id="PTHR30136:SF24">
    <property type="entry name" value="HTH-TYPE TRANSCRIPTIONAL REPRESSOR ALLR"/>
    <property type="match status" value="1"/>
</dbReference>
<evidence type="ECO:0000259" key="6">
    <source>
        <dbReference type="PROSITE" id="PS51078"/>
    </source>
</evidence>
<dbReference type="AlphaFoldDB" id="A0AAU6SE99"/>
<evidence type="ECO:0000313" key="7">
    <source>
        <dbReference type="EMBL" id="WZO35220.1"/>
    </source>
</evidence>
<dbReference type="InterPro" id="IPR036388">
    <property type="entry name" value="WH-like_DNA-bd_sf"/>
</dbReference>
<evidence type="ECO:0000256" key="1">
    <source>
        <dbReference type="ARBA" id="ARBA00023015"/>
    </source>
</evidence>
<dbReference type="Gene3D" id="3.30.450.40">
    <property type="match status" value="1"/>
</dbReference>
<evidence type="ECO:0000259" key="5">
    <source>
        <dbReference type="PROSITE" id="PS51077"/>
    </source>
</evidence>
<accession>A0AAU6SE99</accession>
<dbReference type="GO" id="GO:0003677">
    <property type="term" value="F:DNA binding"/>
    <property type="evidence" value="ECO:0007669"/>
    <property type="project" value="UniProtKB-KW"/>
</dbReference>
<feature type="domain" description="HTH iclR-type" evidence="5">
    <location>
        <begin position="10"/>
        <end position="71"/>
    </location>
</feature>
<dbReference type="InterPro" id="IPR050707">
    <property type="entry name" value="HTH_MetabolicPath_Reg"/>
</dbReference>
<dbReference type="Gene3D" id="1.10.10.10">
    <property type="entry name" value="Winged helix-like DNA-binding domain superfamily/Winged helix DNA-binding domain"/>
    <property type="match status" value="1"/>
</dbReference>
<feature type="domain" description="IclR-ED" evidence="6">
    <location>
        <begin position="72"/>
        <end position="254"/>
    </location>
</feature>
<keyword evidence="1" id="KW-0805">Transcription regulation</keyword>
<dbReference type="InterPro" id="IPR036390">
    <property type="entry name" value="WH_DNA-bd_sf"/>
</dbReference>
<dbReference type="GO" id="GO:0003700">
    <property type="term" value="F:DNA-binding transcription factor activity"/>
    <property type="evidence" value="ECO:0007669"/>
    <property type="project" value="TreeGrafter"/>
</dbReference>
<dbReference type="Pfam" id="PF09339">
    <property type="entry name" value="HTH_IclR"/>
    <property type="match status" value="1"/>
</dbReference>
<dbReference type="SUPFAM" id="SSF46785">
    <property type="entry name" value="Winged helix' DNA-binding domain"/>
    <property type="match status" value="1"/>
</dbReference>
<name>A0AAU6SE99_9MICO</name>